<gene>
    <name evidence="3" type="ORF">PMA4326_027755</name>
</gene>
<dbReference type="InterPro" id="IPR008619">
    <property type="entry name" value="Filamentous_hemagglutn_rpt"/>
</dbReference>
<evidence type="ECO:0000313" key="4">
    <source>
        <dbReference type="Proteomes" id="UP000003811"/>
    </source>
</evidence>
<dbReference type="InterPro" id="IPR011050">
    <property type="entry name" value="Pectin_lyase_fold/virulence"/>
</dbReference>
<evidence type="ECO:0000259" key="2">
    <source>
        <dbReference type="SMART" id="SM00912"/>
    </source>
</evidence>
<evidence type="ECO:0000256" key="1">
    <source>
        <dbReference type="SAM" id="MobiDB-lite"/>
    </source>
</evidence>
<reference evidence="3 4" key="1">
    <citation type="journal article" date="2011" name="PLoS Pathog.">
        <title>Dynamic evolution of pathogenicity revealed by sequencing and comparative genomics of 19 Pseudomonas syringae isolates.</title>
        <authorList>
            <person name="Baltrus D.A."/>
            <person name="Nishimura M.T."/>
            <person name="Romanchuk A."/>
            <person name="Chang J.H."/>
            <person name="Mukhtar M.S."/>
            <person name="Cherkis K."/>
            <person name="Roach J."/>
            <person name="Grant S.R."/>
            <person name="Jones C.D."/>
            <person name="Dangl J.L."/>
        </authorList>
    </citation>
    <scope>NUCLEOTIDE SEQUENCE [LARGE SCALE GENOMIC DNA]</scope>
    <source>
        <strain evidence="3 4">ES4326</strain>
    </source>
</reference>
<dbReference type="Proteomes" id="UP000003811">
    <property type="component" value="Chromosome"/>
</dbReference>
<feature type="region of interest" description="Disordered" evidence="1">
    <location>
        <begin position="1841"/>
        <end position="1861"/>
    </location>
</feature>
<dbReference type="Pfam" id="PF05860">
    <property type="entry name" value="TPS"/>
    <property type="match status" value="1"/>
</dbReference>
<accession>A0A8T8C9Z9</accession>
<dbReference type="NCBIfam" id="TIGR01731">
    <property type="entry name" value="fil_hemag_20aa"/>
    <property type="match status" value="19"/>
</dbReference>
<dbReference type="RefSeq" id="WP_159372446.1">
    <property type="nucleotide sequence ID" value="NZ_CP047260.1"/>
</dbReference>
<dbReference type="EMBL" id="CP047260">
    <property type="protein sequence ID" value="QHF00024.1"/>
    <property type="molecule type" value="Genomic_DNA"/>
</dbReference>
<feature type="domain" description="Filamentous haemagglutinin FhaB/tRNA nuclease CdiA-like TPS" evidence="2">
    <location>
        <begin position="65"/>
        <end position="186"/>
    </location>
</feature>
<dbReference type="GO" id="GO:0003824">
    <property type="term" value="F:catalytic activity"/>
    <property type="evidence" value="ECO:0007669"/>
    <property type="project" value="UniProtKB-ARBA"/>
</dbReference>
<dbReference type="SUPFAM" id="SSF51126">
    <property type="entry name" value="Pectin lyase-like"/>
    <property type="match status" value="1"/>
</dbReference>
<sequence>MDVHQLALLARQPSAALTERPRFWGIPKRGLALILANALFWQPLLVQAEGIAVSGTTNTSVGQAGNGVPVINIAAPNGAGLSHNQYQQYNVDSKGVILNNATNATQNTQLGGIIVGNKNLGGTAARTILNEVTGANASQLNGYTEVAGQSARVIVANPYGISCNGCGFINTPQVTLTTGKPVLDANGQLNRFNVQGGGVSIDGVGLNADNVDQFDIITRSAKINAELHAKRLNIIAGRNDVDAQTLNATPLPDDGSAKPELAIDSSALGGMYAGAVRLVGTEAGVGVRLAGDLAASGGDINIDANGKLTMNQTAASGNIVAKARDITVTGPAYASSQLTLNASGTLTNNSDLVAAQAVNIDAAQLSNTGVIESGINADNTRNSTGTLSLRARNIVNQGTLAASSTLSAIVSETLDNRAGKIVSQGTLTASVARLDNSNGQLSSAGEQLVTASESLDNSAGQLVTDGALTVSSARLNNNGGTLSAAQALNINSAQLDNSATSRITSGAALTLNTTVLNNLGGLISGWQGVTLTGDRFDNSAGTLVSNTDMTLALNGAFTNTNGTVVSTSGMTLDLPGALNNSNGTIVSGADLLLRRGGTVTNNNGRLTSQGLMTLFANTLDNSNNGTLAGSAVSITASGNVLNGNNGLIDSRTGTLGLNAGALNNDGGIVQSANTLTLATGNGATSNVGGSLIAQSGDLSITGASVDNSAGVLASLAGNVNTDLAGVLRNGLSNAKGGVIQGQRLLLTARGGIDNNGGSIAAQQGDALIQASTFDNRNGALSATGLVQVRGDSFDNSGDQGGQVAGRDIDFDLSGALNNRQGIIESDNSLLLKAASLDNTQGQLRALGSGGSTALTLSGALDNTRGTLESASSDLQFALGSLVNTDGSILHVGQGALGLSLALLQNAGGSISTNGTLALTGDSWTNSTTLQAANLDLNIGSFTQLGGGQLLAANSFIGRGGNWTNDGRIASDGTLDVRLTGAYNGAGSMTSLGASTLKAAQLNLTDANARLASGAAGVIDIDGILNNSGRITGNTDLQVNAGTLNNFGTLGAGGNLSVSTPTLLNQNALIFSGGNTSLLVNDFTNQYADVYSMGNLQISRDAAGAFANSIVNRSATLTSDGSMLLAANTVQNIRDVLSVKDSGIYSARIDELSCSTPGTGNLDCDGGKEHHVWKIQQLEKLEVTAASAASSITAGGNMTLAGGDFLNSSSSLASGGALTATFNNFNNVGVVTGQTENDRIFVSRRTRDDDRWDEDARLFNLRYSQDSPRYDPNNLGGLQAAMSNFIAITERDVPELETNRQLASDATTYAAIIQAGGPVSITAGNNFDNSVVRGGFTYVSGGTRTDTTAPGTDYATVVTLNRQLPPDLAQQQVNPTALPGFSLPTGQNGLFRLSDTQNGASLPGSGAQLLSAATAAQPHPYLIETNPALTDLRQFLSSSYLLDTVGYNPDAAWKRLGDGYYEQRLIQQAVIARTGQRFIDGLTSDEAMYKYLMDNAIASKSTLDLSVGVALTGEQVAALTHDIVWMEDQVVRGEHVLVPVLYLAQANNRLANNGALIQGGDLSLIAGNNLTNVGTLRATNTLNARAGNSLINEGLIQTNERLNLSSGNDLINRAGGVVAGRDVTLSSVNGDVSNERSVTRHQSAVGNSTWRRDFANNAARVEAANDLTVSAGRDINTSGALQAGRDVTLLADRDVAINAAQLQQGRTDGPNHVRTSTTQLGASVNAGQDVAVQAGRDVGVTASRVDAGRDMALRSAGNIALESAANQSEYVSRSKKTKLETRTVNQQASDLNAGGNLSADAGQNLDIVASRVTTGGSVALDAAQDMTIASAKDENSYFYSKKSKSSFGRSSSKQQESYDSTNMASEVNAGQDLTVNASKAADGSVNINGGRDVSVIGSKLSAGNDLVLGATNDVAVLSGVEEHGAYSKKTKSGFLGLSKSGKSQLKTSATQVGSELNAGDDVVLASGKDVRLRASEIGAGNDVDVRAGLLDKTGDINLVSANDQAYSRSEEYKKKTGLSVSGGFLSISSAKEAGRVAQSSTSVGSQVNAVRDADLQAERDINVIGSSINAGGNVRLNAGQDVNVLAAQNSTSNQDWEKNRQTGIGVSSNANGVTFFAGVDRTKEKNRLEQQTAAASQIRAGENLAVDARRDINQVGSDLEAANNVDLTAGRNIKIDAARESQLIEQQRESSRNGLSLSVNHNYGSTRDAVSGAGKGDDAVSKGSSTLRAVDGVSQFLSGPTADAKLGNSKQSTSQQVIEETNRASTLSAGNDVNLSANNAVQVTGGQLQAGRDINVTGQDVTLDAARGRYSQETRERQSWGGIHGGTSGGFKLGIGGSNGIASGDQSQESSTVTALQAGRDINLQARNDLNLIGTQAQAQRNIDLRAGNNLNIRAAQNNSSTDNTRKNGGGEAGIAVGPGGIGVYASVNIGKGDLEREGLQQQEAYLYAGNRLGFTSGQDTNIGGATLRGNDVVGRVGRDLNVTSLANTGKVEGKEYDLSATVVVGFGGSVSGSAGYGRTNGSTNWIEQQTSITGKDQVDIRTQNHTQLDGALIASDTGNLKLDTNTLGFSDIAGKDKEHGYYLNVGGSYGNSSGAVQDPSQVSKGKQGQNGWSVEGWNYEKDRQQVVRGTVGAGDVVVRGDAAAGKDSTAGLNRDVDKAYEITRDDEHRTDLYVTKSSVEAASQPVVTAKQWTNQLLTYDDTARQNYENASRDLTRAVNKIESTLGRQMDTGASKLMGADFAENTMDSLLQGGMTRDQAMKTMADPQFQESVVAEIARLAGIDLNPVEDLDKTLQEDNRPNSPGAMELPASFVNPTDKEQLTVAQDTLRSMASINQYIQEHPAQQEAVSVLVAVAQGPKGLVQLAVYNAVSETPLGQSLGQKVAEYSDALGEQVASAMEGKPLNKDDNSELYLIGGGGLAAGLLTGMLASGKFSGKSKVVTAEMRADPYHPDWKNYTGKDRGVGADVVKGGEGGKATGEAATQIPGRVQSRVNIANGRTETTPLRDNGNPVSAGFDHVIDGHFNREISNSRSVFTIAPDELKGILQSSSVVKSPVVALPDGQFVRTVDVGRAIGTTTLKDGGIPTSVIKVFTDKAGNLITTFPVKVGN</sequence>
<organism evidence="3 4">
    <name type="scientific">Pseudomonas syringae pv. maculicola str. ES4326</name>
    <dbReference type="NCBI Taxonomy" id="629265"/>
    <lineage>
        <taxon>Bacteria</taxon>
        <taxon>Pseudomonadati</taxon>
        <taxon>Pseudomonadota</taxon>
        <taxon>Gammaproteobacteria</taxon>
        <taxon>Pseudomonadales</taxon>
        <taxon>Pseudomonadaceae</taxon>
        <taxon>Pseudomonas</taxon>
    </lineage>
</organism>
<feature type="region of interest" description="Disordered" evidence="1">
    <location>
        <begin position="1771"/>
        <end position="1795"/>
    </location>
</feature>
<dbReference type="InterPro" id="IPR008638">
    <property type="entry name" value="FhaB/CdiA-like_TPS"/>
</dbReference>
<dbReference type="Pfam" id="PF05594">
    <property type="entry name" value="Fil_haemagg"/>
    <property type="match status" value="13"/>
</dbReference>
<dbReference type="SMART" id="SM00912">
    <property type="entry name" value="Haemagg_act"/>
    <property type="match status" value="1"/>
</dbReference>
<dbReference type="InterPro" id="IPR010069">
    <property type="entry name" value="CdiA_FHA1_rpt"/>
</dbReference>
<dbReference type="InterPro" id="IPR025157">
    <property type="entry name" value="Hemagglutinin_rpt"/>
</dbReference>
<name>A0A8T8C9Z9_PSEYM</name>
<dbReference type="InterPro" id="IPR012334">
    <property type="entry name" value="Pectin_lyas_fold"/>
</dbReference>
<dbReference type="NCBIfam" id="TIGR01901">
    <property type="entry name" value="adhes_NPXG"/>
    <property type="match status" value="1"/>
</dbReference>
<dbReference type="Gene3D" id="2.160.20.10">
    <property type="entry name" value="Single-stranded right-handed beta-helix, Pectin lyase-like"/>
    <property type="match status" value="1"/>
</dbReference>
<proteinExistence type="predicted"/>
<feature type="compositionally biased region" description="Low complexity" evidence="1">
    <location>
        <begin position="1841"/>
        <end position="1852"/>
    </location>
</feature>
<dbReference type="GeneID" id="64468538"/>
<protein>
    <submittedName>
        <fullName evidence="3">Filamentous hemagglutinin N-terminal domain-containing protein</fullName>
    </submittedName>
</protein>
<dbReference type="Pfam" id="PF13332">
    <property type="entry name" value="Fil_haemagg_2"/>
    <property type="match status" value="5"/>
</dbReference>
<evidence type="ECO:0000313" key="3">
    <source>
        <dbReference type="EMBL" id="QHF00024.1"/>
    </source>
</evidence>